<dbReference type="AlphaFoldDB" id="A0A4C1V5B5"/>
<comment type="caution">
    <text evidence="1">The sequence shown here is derived from an EMBL/GenBank/DDBJ whole genome shotgun (WGS) entry which is preliminary data.</text>
</comment>
<name>A0A4C1V5B5_EUMVA</name>
<proteinExistence type="predicted"/>
<organism evidence="1 2">
    <name type="scientific">Eumeta variegata</name>
    <name type="common">Bagworm moth</name>
    <name type="synonym">Eumeta japonica</name>
    <dbReference type="NCBI Taxonomy" id="151549"/>
    <lineage>
        <taxon>Eukaryota</taxon>
        <taxon>Metazoa</taxon>
        <taxon>Ecdysozoa</taxon>
        <taxon>Arthropoda</taxon>
        <taxon>Hexapoda</taxon>
        <taxon>Insecta</taxon>
        <taxon>Pterygota</taxon>
        <taxon>Neoptera</taxon>
        <taxon>Endopterygota</taxon>
        <taxon>Lepidoptera</taxon>
        <taxon>Glossata</taxon>
        <taxon>Ditrysia</taxon>
        <taxon>Tineoidea</taxon>
        <taxon>Psychidae</taxon>
        <taxon>Oiketicinae</taxon>
        <taxon>Eumeta</taxon>
    </lineage>
</organism>
<evidence type="ECO:0000313" key="2">
    <source>
        <dbReference type="Proteomes" id="UP000299102"/>
    </source>
</evidence>
<protein>
    <submittedName>
        <fullName evidence="1">Uncharacterized protein</fullName>
    </submittedName>
</protein>
<gene>
    <name evidence="1" type="ORF">EVAR_17026_1</name>
</gene>
<keyword evidence="2" id="KW-1185">Reference proteome</keyword>
<sequence length="126" mass="12858">MKRAAGGARTGHVNISWRRRLPVILRKCILFVRARVDRTMPANAEVPASASSVLLVHLGAVGVMASGAALCGGGAAGGGCACGALLHALHPLQLWTVCGLHADRAAAIAAPLHYAAIVSARKASIH</sequence>
<evidence type="ECO:0000313" key="1">
    <source>
        <dbReference type="EMBL" id="GBP33700.1"/>
    </source>
</evidence>
<accession>A0A4C1V5B5</accession>
<dbReference type="Proteomes" id="UP000299102">
    <property type="component" value="Unassembled WGS sequence"/>
</dbReference>
<reference evidence="1 2" key="1">
    <citation type="journal article" date="2019" name="Commun. Biol.">
        <title>The bagworm genome reveals a unique fibroin gene that provides high tensile strength.</title>
        <authorList>
            <person name="Kono N."/>
            <person name="Nakamura H."/>
            <person name="Ohtoshi R."/>
            <person name="Tomita M."/>
            <person name="Numata K."/>
            <person name="Arakawa K."/>
        </authorList>
    </citation>
    <scope>NUCLEOTIDE SEQUENCE [LARGE SCALE GENOMIC DNA]</scope>
</reference>
<dbReference type="EMBL" id="BGZK01000278">
    <property type="protein sequence ID" value="GBP33700.1"/>
    <property type="molecule type" value="Genomic_DNA"/>
</dbReference>